<proteinExistence type="predicted"/>
<accession>A0A7T8GU68</accession>
<dbReference type="OrthoDB" id="10043757at2759"/>
<feature type="non-terminal residue" evidence="1">
    <location>
        <position position="1"/>
    </location>
</feature>
<gene>
    <name evidence="1" type="ORF">FKW44_018025</name>
</gene>
<dbReference type="EMBL" id="CP045901">
    <property type="protein sequence ID" value="QQP37665.1"/>
    <property type="molecule type" value="Genomic_DNA"/>
</dbReference>
<keyword evidence="2" id="KW-1185">Reference proteome</keyword>
<sequence>MIPIIECLYKQNLLSPESRSPVPVRLKRNGTLSLGGITTIFTESITEEHAWAVVYGCALALEGLLKGGGDGEEELSLFLVQSRITSDPCRRKSASLHFPGEGTRECKSGTHVNLTSSVLDIN</sequence>
<dbReference type="AlphaFoldDB" id="A0A7T8GU68"/>
<reference evidence="2" key="1">
    <citation type="submission" date="2021-01" db="EMBL/GenBank/DDBJ databases">
        <title>Caligus Genome Assembly.</title>
        <authorList>
            <person name="Gallardo-Escarate C."/>
        </authorList>
    </citation>
    <scope>NUCLEOTIDE SEQUENCE [LARGE SCALE GENOMIC DNA]</scope>
</reference>
<evidence type="ECO:0000313" key="1">
    <source>
        <dbReference type="EMBL" id="QQP37665.1"/>
    </source>
</evidence>
<protein>
    <submittedName>
        <fullName evidence="1">Spire</fullName>
    </submittedName>
</protein>
<name>A0A7T8GU68_CALRO</name>
<organism evidence="1 2">
    <name type="scientific">Caligus rogercresseyi</name>
    <name type="common">Sea louse</name>
    <dbReference type="NCBI Taxonomy" id="217165"/>
    <lineage>
        <taxon>Eukaryota</taxon>
        <taxon>Metazoa</taxon>
        <taxon>Ecdysozoa</taxon>
        <taxon>Arthropoda</taxon>
        <taxon>Crustacea</taxon>
        <taxon>Multicrustacea</taxon>
        <taxon>Hexanauplia</taxon>
        <taxon>Copepoda</taxon>
        <taxon>Siphonostomatoida</taxon>
        <taxon>Caligidae</taxon>
        <taxon>Caligus</taxon>
    </lineage>
</organism>
<feature type="non-terminal residue" evidence="1">
    <location>
        <position position="122"/>
    </location>
</feature>
<dbReference type="Proteomes" id="UP000595437">
    <property type="component" value="Chromosome 12"/>
</dbReference>
<evidence type="ECO:0000313" key="2">
    <source>
        <dbReference type="Proteomes" id="UP000595437"/>
    </source>
</evidence>